<sequence>MIMPVSFSVDDEHRPIKSRAVFSSSIAGIDSHHARQTSVVVGRTRRRKVTDDSLRLIDDLTNRPMDPMFSDARLGAHRQSSLTVWITRVIVFVICIGVGFYSCLFIQKLNTDPRKIVRQSLAADLTAQNTRLDALVKEVGGLRSEVEQRSKTLADATEDSQLVQDEMSAGLLPVSGPGITLTLADPIAAGDGSADGSYHRDNGVERIRVITDLDLQLWVSLLWQSGAEAIAINGNRIGVQTSVRTAGSTIMVDVNPVQSPYRIEAIGDSGALAGAVGADRQKTLYDSFKEAGIYPQISVNSNITMGAATSGDLTFARKGE</sequence>
<dbReference type="GO" id="GO:0005886">
    <property type="term" value="C:plasma membrane"/>
    <property type="evidence" value="ECO:0007669"/>
    <property type="project" value="TreeGrafter"/>
</dbReference>
<dbReference type="InterPro" id="IPR010273">
    <property type="entry name" value="DUF881"/>
</dbReference>
<dbReference type="EMBL" id="RQSP01000003">
    <property type="protein sequence ID" value="KAB5608411.1"/>
    <property type="molecule type" value="Genomic_DNA"/>
</dbReference>
<protein>
    <submittedName>
        <fullName evidence="3">DUF881 domain-containing protein</fullName>
    </submittedName>
</protein>
<gene>
    <name evidence="3" type="ORF">EHS19_01325</name>
</gene>
<keyword evidence="4" id="KW-1185">Reference proteome</keyword>
<name>A0A5N5RNU7_9BIFI</name>
<dbReference type="PANTHER" id="PTHR37313">
    <property type="entry name" value="UPF0749 PROTEIN RV1825"/>
    <property type="match status" value="1"/>
</dbReference>
<dbReference type="PANTHER" id="PTHR37313:SF1">
    <property type="entry name" value="UPF0749 PROTEIN RV1823"/>
    <property type="match status" value="1"/>
</dbReference>
<evidence type="ECO:0000256" key="1">
    <source>
        <dbReference type="ARBA" id="ARBA00009108"/>
    </source>
</evidence>
<accession>A0A5N5RNU7</accession>
<evidence type="ECO:0000256" key="2">
    <source>
        <dbReference type="SAM" id="Phobius"/>
    </source>
</evidence>
<dbReference type="Gene3D" id="3.30.70.1880">
    <property type="entry name" value="Protein of unknown function DUF881"/>
    <property type="match status" value="1"/>
</dbReference>
<dbReference type="OrthoDB" id="3218134at2"/>
<keyword evidence="2" id="KW-1133">Transmembrane helix</keyword>
<feature type="transmembrane region" description="Helical" evidence="2">
    <location>
        <begin position="85"/>
        <end position="106"/>
    </location>
</feature>
<dbReference type="AlphaFoldDB" id="A0A5N5RNU7"/>
<dbReference type="RefSeq" id="WP_151916120.1">
    <property type="nucleotide sequence ID" value="NZ_RQSP01000003.1"/>
</dbReference>
<evidence type="ECO:0000313" key="4">
    <source>
        <dbReference type="Proteomes" id="UP000326336"/>
    </source>
</evidence>
<dbReference type="Pfam" id="PF05949">
    <property type="entry name" value="DUF881"/>
    <property type="match status" value="1"/>
</dbReference>
<organism evidence="3 4">
    <name type="scientific">Bifidobacterium jacchi</name>
    <dbReference type="NCBI Taxonomy" id="2490545"/>
    <lineage>
        <taxon>Bacteria</taxon>
        <taxon>Bacillati</taxon>
        <taxon>Actinomycetota</taxon>
        <taxon>Actinomycetes</taxon>
        <taxon>Bifidobacteriales</taxon>
        <taxon>Bifidobacteriaceae</taxon>
        <taxon>Bifidobacterium</taxon>
    </lineage>
</organism>
<evidence type="ECO:0000313" key="3">
    <source>
        <dbReference type="EMBL" id="KAB5608411.1"/>
    </source>
</evidence>
<keyword evidence="2" id="KW-0472">Membrane</keyword>
<keyword evidence="2" id="KW-0812">Transmembrane</keyword>
<dbReference type="Proteomes" id="UP000326336">
    <property type="component" value="Unassembled WGS sequence"/>
</dbReference>
<proteinExistence type="inferred from homology"/>
<reference evidence="3 4" key="1">
    <citation type="journal article" date="2019" name="Int. J. Syst. Evol. Microbiol.">
        <title>Bifidobacterium jacchi sp. nov., isolated from the faeces of a baby common marmoset (Callithrix jacchus).</title>
        <authorList>
            <person name="Modesto M."/>
            <person name="Watanabe K."/>
            <person name="Arita M."/>
            <person name="Satti M."/>
            <person name="Oki K."/>
            <person name="Sciavilla P."/>
            <person name="Patavino C."/>
            <person name="Camma C."/>
            <person name="Michelini S."/>
            <person name="Sgorbati B."/>
            <person name="Mattarelli P."/>
        </authorList>
    </citation>
    <scope>NUCLEOTIDE SEQUENCE [LARGE SCALE GENOMIC DNA]</scope>
    <source>
        <strain evidence="3 4">MRM 9.3</strain>
    </source>
</reference>
<comment type="caution">
    <text evidence="3">The sequence shown here is derived from an EMBL/GenBank/DDBJ whole genome shotgun (WGS) entry which is preliminary data.</text>
</comment>
<comment type="similarity">
    <text evidence="1">Belongs to the UPF0749 family.</text>
</comment>